<keyword evidence="1" id="KW-0479">Metal-binding</keyword>
<name>A0A445MIH7_ENSVE</name>
<dbReference type="InterPro" id="IPR005123">
    <property type="entry name" value="Oxoglu/Fe-dep_dioxygenase_dom"/>
</dbReference>
<organism evidence="4">
    <name type="scientific">Ensete ventricosum</name>
    <name type="common">Abyssinian banana</name>
    <name type="synonym">Musa ensete</name>
    <dbReference type="NCBI Taxonomy" id="4639"/>
    <lineage>
        <taxon>Eukaryota</taxon>
        <taxon>Viridiplantae</taxon>
        <taxon>Streptophyta</taxon>
        <taxon>Embryophyta</taxon>
        <taxon>Tracheophyta</taxon>
        <taxon>Spermatophyta</taxon>
        <taxon>Magnoliopsida</taxon>
        <taxon>Liliopsida</taxon>
        <taxon>Zingiberales</taxon>
        <taxon>Musaceae</taxon>
        <taxon>Ensete</taxon>
    </lineage>
</organism>
<dbReference type="AlphaFoldDB" id="A0A445MIH7"/>
<evidence type="ECO:0000313" key="4">
    <source>
        <dbReference type="EMBL" id="RZR74060.1"/>
    </source>
</evidence>
<dbReference type="InterPro" id="IPR050295">
    <property type="entry name" value="Plant_2OG-oxidoreductases"/>
</dbReference>
<evidence type="ECO:0000256" key="1">
    <source>
        <dbReference type="ARBA" id="ARBA00022723"/>
    </source>
</evidence>
<dbReference type="Gene3D" id="2.60.120.330">
    <property type="entry name" value="B-lactam Antibiotic, Isopenicillin N Synthase, Chain"/>
    <property type="match status" value="1"/>
</dbReference>
<dbReference type="InterPro" id="IPR044861">
    <property type="entry name" value="IPNS-like_FE2OG_OXY"/>
</dbReference>
<gene>
    <name evidence="4" type="ORF">BHM03_00031573</name>
</gene>
<dbReference type="EMBL" id="KV876101">
    <property type="protein sequence ID" value="RZR74060.1"/>
    <property type="molecule type" value="Genomic_DNA"/>
</dbReference>
<dbReference type="Proteomes" id="UP000290560">
    <property type="component" value="Unassembled WGS sequence"/>
</dbReference>
<sequence>MSIGLGLDAARLPMAFDDEGVCMRVNFYPRCPQPELTLGLSAHSDPGGMTVLLVDDHVTGLQVRKNDSWITVQPVPDAFIVNVGDQIQVTTSYCSSSISVGWPPSVCTHRKAWATHDPFFPPCSTANSTGIVKLFWSDSCSYRSSICPLPSFI</sequence>
<accession>A0A445MIH7</accession>
<keyword evidence="2" id="KW-0408">Iron</keyword>
<reference evidence="4" key="1">
    <citation type="journal article" date="2018" name="Data Brief">
        <title>Genome sequence data from 17 accessions of Ensete ventricosum, a staple food crop for millions in Ethiopia.</title>
        <authorList>
            <person name="Yemataw Z."/>
            <person name="Muzemil S."/>
            <person name="Ambachew D."/>
            <person name="Tripathi L."/>
            <person name="Tesfaye K."/>
            <person name="Chala A."/>
            <person name="Farbos A."/>
            <person name="O'Neill P."/>
            <person name="Moore K."/>
            <person name="Grant M."/>
            <person name="Studholme D.J."/>
        </authorList>
    </citation>
    <scope>NUCLEOTIDE SEQUENCE [LARGE SCALE GENOMIC DNA]</scope>
    <source>
        <tissue evidence="4">Leaf</tissue>
    </source>
</reference>
<dbReference type="GO" id="GO:0046872">
    <property type="term" value="F:metal ion binding"/>
    <property type="evidence" value="ECO:0007669"/>
    <property type="project" value="UniProtKB-KW"/>
</dbReference>
<dbReference type="PROSITE" id="PS51471">
    <property type="entry name" value="FE2OG_OXY"/>
    <property type="match status" value="1"/>
</dbReference>
<dbReference type="InterPro" id="IPR027443">
    <property type="entry name" value="IPNS-like_sf"/>
</dbReference>
<proteinExistence type="predicted"/>
<dbReference type="Pfam" id="PF03171">
    <property type="entry name" value="2OG-FeII_Oxy"/>
    <property type="match status" value="1"/>
</dbReference>
<dbReference type="SUPFAM" id="SSF51197">
    <property type="entry name" value="Clavaminate synthase-like"/>
    <property type="match status" value="1"/>
</dbReference>
<protein>
    <recommendedName>
        <fullName evidence="3">Fe2OG dioxygenase domain-containing protein</fullName>
    </recommendedName>
</protein>
<dbReference type="PANTHER" id="PTHR47991">
    <property type="entry name" value="OXOGLUTARATE/IRON-DEPENDENT DIOXYGENASE"/>
    <property type="match status" value="1"/>
</dbReference>
<evidence type="ECO:0000259" key="3">
    <source>
        <dbReference type="PROSITE" id="PS51471"/>
    </source>
</evidence>
<evidence type="ECO:0000256" key="2">
    <source>
        <dbReference type="ARBA" id="ARBA00023004"/>
    </source>
</evidence>
<feature type="domain" description="Fe2OG dioxygenase" evidence="3">
    <location>
        <begin position="19"/>
        <end position="153"/>
    </location>
</feature>